<dbReference type="Pfam" id="PF13349">
    <property type="entry name" value="DUF4097"/>
    <property type="match status" value="1"/>
</dbReference>
<evidence type="ECO:0000313" key="2">
    <source>
        <dbReference type="EMBL" id="AXQ55638.1"/>
    </source>
</evidence>
<dbReference type="EMBL" id="CP031742">
    <property type="protein sequence ID" value="AXQ55638.1"/>
    <property type="molecule type" value="Genomic_DNA"/>
</dbReference>
<dbReference type="RefSeq" id="WP_117349470.1">
    <property type="nucleotide sequence ID" value="NZ_CP031742.1"/>
</dbReference>
<dbReference type="InterPro" id="IPR025164">
    <property type="entry name" value="Toastrack_DUF4097"/>
</dbReference>
<sequence length="291" mass="30312">MPSSATSRDTSFETPEPITATVHVEAGSIHLVATDRTDTTVEVRPRDARKDQDVRVAEQTDVTFLNGLLTVRTPKQRALFGRTGSVDVTVGLPAGSRAELTGSWAQIHGEGPLGEVRVKTSAGDVRLDSTGPLHVTASAGSVSVERVEGGAEITTSNGSLRVGTVSGAAVLKNSHGTTSVAAALADLRVRGANGDILVERAEGPVTATTAHGSVRIAEVVRGKAELETSYGSVEVGVRKGTAVWIDAHSHAGQVVNALDSAEGPDEADSTLELRARTRFGTVEIRRARARA</sequence>
<name>A0A385DB95_9ACTN</name>
<evidence type="ECO:0000259" key="1">
    <source>
        <dbReference type="Pfam" id="PF13349"/>
    </source>
</evidence>
<dbReference type="Proteomes" id="UP000259636">
    <property type="component" value="Chromosome"/>
</dbReference>
<reference evidence="2 3" key="1">
    <citation type="submission" date="2018-08" db="EMBL/GenBank/DDBJ databases">
        <authorList>
            <person name="Ferrada E.E."/>
            <person name="Latorre B.A."/>
        </authorList>
    </citation>
    <scope>NUCLEOTIDE SEQUENCE [LARGE SCALE GENOMIC DNA]</scope>
    <source>
        <strain evidence="2 3">VK-A60T</strain>
    </source>
</reference>
<organism evidence="2 3">
    <name type="scientific">Streptomyces koyangensis</name>
    <dbReference type="NCBI Taxonomy" id="188770"/>
    <lineage>
        <taxon>Bacteria</taxon>
        <taxon>Bacillati</taxon>
        <taxon>Actinomycetota</taxon>
        <taxon>Actinomycetes</taxon>
        <taxon>Kitasatosporales</taxon>
        <taxon>Streptomycetaceae</taxon>
        <taxon>Streptomyces</taxon>
        <taxon>Streptomyces aurantiacus group</taxon>
    </lineage>
</organism>
<proteinExistence type="predicted"/>
<protein>
    <recommendedName>
        <fullName evidence="1">DUF4097 domain-containing protein</fullName>
    </recommendedName>
</protein>
<accession>A0A385DB95</accession>
<dbReference type="AlphaFoldDB" id="A0A385DB95"/>
<dbReference type="GeneID" id="300115323"/>
<gene>
    <name evidence="2" type="ORF">D0C37_14155</name>
</gene>
<evidence type="ECO:0000313" key="3">
    <source>
        <dbReference type="Proteomes" id="UP000259636"/>
    </source>
</evidence>
<feature type="domain" description="DUF4097" evidence="1">
    <location>
        <begin position="31"/>
        <end position="237"/>
    </location>
</feature>
<dbReference type="KEGG" id="sky:D0C37_14155"/>